<evidence type="ECO:0000313" key="4">
    <source>
        <dbReference type="EMBL" id="CAB4182553.1"/>
    </source>
</evidence>
<feature type="transmembrane region" description="Helical" evidence="2">
    <location>
        <begin position="72"/>
        <end position="91"/>
    </location>
</feature>
<evidence type="ECO:0000256" key="1">
    <source>
        <dbReference type="SAM" id="Coils"/>
    </source>
</evidence>
<evidence type="ECO:0000256" key="2">
    <source>
        <dbReference type="SAM" id="Phobius"/>
    </source>
</evidence>
<evidence type="ECO:0000313" key="6">
    <source>
        <dbReference type="EMBL" id="CAB4211290.1"/>
    </source>
</evidence>
<keyword evidence="2" id="KW-0812">Transmembrane</keyword>
<accession>A0A6J5QE75</accession>
<dbReference type="EMBL" id="LR796941">
    <property type="protein sequence ID" value="CAB4176230.1"/>
    <property type="molecule type" value="Genomic_DNA"/>
</dbReference>
<keyword evidence="2" id="KW-0472">Membrane</keyword>
<organism evidence="4">
    <name type="scientific">uncultured Caudovirales phage</name>
    <dbReference type="NCBI Taxonomy" id="2100421"/>
    <lineage>
        <taxon>Viruses</taxon>
        <taxon>Duplodnaviria</taxon>
        <taxon>Heunggongvirae</taxon>
        <taxon>Uroviricota</taxon>
        <taxon>Caudoviricetes</taxon>
        <taxon>Peduoviridae</taxon>
        <taxon>Maltschvirus</taxon>
        <taxon>Maltschvirus maltsch</taxon>
    </lineage>
</organism>
<feature type="coiled-coil region" evidence="1">
    <location>
        <begin position="9"/>
        <end position="64"/>
    </location>
</feature>
<name>A0A6J5QE75_9CAUD</name>
<dbReference type="EMBL" id="LR797258">
    <property type="protein sequence ID" value="CAB4198235.1"/>
    <property type="molecule type" value="Genomic_DNA"/>
</dbReference>
<protein>
    <submittedName>
        <fullName evidence="4">Uncharacterized protein</fullName>
    </submittedName>
</protein>
<gene>
    <name evidence="4" type="ORF">UFOVP1076_12</name>
    <name evidence="5" type="ORF">UFOVP1314_55</name>
    <name evidence="6" type="ORF">UFOVP1427_15</name>
    <name evidence="7" type="ORF">UFOVP1523_19</name>
    <name evidence="3" type="ORF">UFOVP991_12</name>
</gene>
<proteinExistence type="predicted"/>
<sequence>MSPSEQAEYNKVCHELDELKGDLIEEQNESQRLRHLLIVTATPKETLQRTIQSQAKDIQQLLSRHNPAVGCSWAGVFILCLVLTASIISNYQLRQELTFWKCQPPYQSPSSPVEN</sequence>
<evidence type="ECO:0000313" key="5">
    <source>
        <dbReference type="EMBL" id="CAB4198235.1"/>
    </source>
</evidence>
<dbReference type="EMBL" id="LR798456">
    <property type="protein sequence ID" value="CAB5237987.1"/>
    <property type="molecule type" value="Genomic_DNA"/>
</dbReference>
<dbReference type="EMBL" id="LR797371">
    <property type="protein sequence ID" value="CAB4211290.1"/>
    <property type="molecule type" value="Genomic_DNA"/>
</dbReference>
<dbReference type="EMBL" id="LR797025">
    <property type="protein sequence ID" value="CAB4182553.1"/>
    <property type="molecule type" value="Genomic_DNA"/>
</dbReference>
<reference evidence="4" key="1">
    <citation type="submission" date="2020-05" db="EMBL/GenBank/DDBJ databases">
        <authorList>
            <person name="Chiriac C."/>
            <person name="Salcher M."/>
            <person name="Ghai R."/>
            <person name="Kavagutti S V."/>
        </authorList>
    </citation>
    <scope>NUCLEOTIDE SEQUENCE</scope>
</reference>
<evidence type="ECO:0000313" key="7">
    <source>
        <dbReference type="EMBL" id="CAB5237987.1"/>
    </source>
</evidence>
<keyword evidence="2" id="KW-1133">Transmembrane helix</keyword>
<keyword evidence="1" id="KW-0175">Coiled coil</keyword>
<evidence type="ECO:0000313" key="3">
    <source>
        <dbReference type="EMBL" id="CAB4176230.1"/>
    </source>
</evidence>